<evidence type="ECO:0000259" key="7">
    <source>
        <dbReference type="PROSITE" id="PS50850"/>
    </source>
</evidence>
<evidence type="ECO:0000256" key="3">
    <source>
        <dbReference type="ARBA" id="ARBA00022692"/>
    </source>
</evidence>
<keyword evidence="5 6" id="KW-0472">Membrane</keyword>
<dbReference type="PROSITE" id="PS50850">
    <property type="entry name" value="MFS"/>
    <property type="match status" value="1"/>
</dbReference>
<dbReference type="Gene3D" id="1.20.1250.20">
    <property type="entry name" value="MFS general substrate transporter like domains"/>
    <property type="match status" value="1"/>
</dbReference>
<evidence type="ECO:0000256" key="4">
    <source>
        <dbReference type="ARBA" id="ARBA00022989"/>
    </source>
</evidence>
<feature type="domain" description="Major facilitator superfamily (MFS) profile" evidence="7">
    <location>
        <begin position="1"/>
        <end position="234"/>
    </location>
</feature>
<comment type="caution">
    <text evidence="8">The sequence shown here is derived from an EMBL/GenBank/DDBJ whole genome shotgun (WGS) entry which is preliminary data.</text>
</comment>
<protein>
    <recommendedName>
        <fullName evidence="7">Major facilitator superfamily (MFS) profile domain-containing protein</fullName>
    </recommendedName>
</protein>
<feature type="transmembrane region" description="Helical" evidence="6">
    <location>
        <begin position="48"/>
        <end position="70"/>
    </location>
</feature>
<comment type="similarity">
    <text evidence="2">Belongs to the major facilitator superfamily. Sugar transporter (TC 2.A.1.1) family.</text>
</comment>
<evidence type="ECO:0000256" key="2">
    <source>
        <dbReference type="ARBA" id="ARBA00010992"/>
    </source>
</evidence>
<accession>A0ABR3XE28</accession>
<dbReference type="InterPro" id="IPR050360">
    <property type="entry name" value="MFS_Sugar_Transporters"/>
</dbReference>
<feature type="transmembrane region" description="Helical" evidence="6">
    <location>
        <begin position="145"/>
        <end position="168"/>
    </location>
</feature>
<organism evidence="8 9">
    <name type="scientific">Paecilomyces lecythidis</name>
    <dbReference type="NCBI Taxonomy" id="3004212"/>
    <lineage>
        <taxon>Eukaryota</taxon>
        <taxon>Fungi</taxon>
        <taxon>Dikarya</taxon>
        <taxon>Ascomycota</taxon>
        <taxon>Pezizomycotina</taxon>
        <taxon>Eurotiomycetes</taxon>
        <taxon>Eurotiomycetidae</taxon>
        <taxon>Eurotiales</taxon>
        <taxon>Thermoascaceae</taxon>
        <taxon>Paecilomyces</taxon>
    </lineage>
</organism>
<keyword evidence="4 6" id="KW-1133">Transmembrane helix</keyword>
<keyword evidence="9" id="KW-1185">Reference proteome</keyword>
<feature type="transmembrane region" description="Helical" evidence="6">
    <location>
        <begin position="209"/>
        <end position="230"/>
    </location>
</feature>
<feature type="transmembrane region" description="Helical" evidence="6">
    <location>
        <begin position="90"/>
        <end position="107"/>
    </location>
</feature>
<dbReference type="PANTHER" id="PTHR48022:SF45">
    <property type="entry name" value="MAJOR FACILITATOR SUPERFAMILY (MFS) PROFILE DOMAIN-CONTAINING PROTEIN-RELATED"/>
    <property type="match status" value="1"/>
</dbReference>
<dbReference type="EMBL" id="JAVDPF010000020">
    <property type="protein sequence ID" value="KAL1874040.1"/>
    <property type="molecule type" value="Genomic_DNA"/>
</dbReference>
<evidence type="ECO:0000313" key="9">
    <source>
        <dbReference type="Proteomes" id="UP001583193"/>
    </source>
</evidence>
<feature type="transmembrane region" description="Helical" evidence="6">
    <location>
        <begin position="175"/>
        <end position="197"/>
    </location>
</feature>
<dbReference type="Proteomes" id="UP001583193">
    <property type="component" value="Unassembled WGS sequence"/>
</dbReference>
<comment type="subcellular location">
    <subcellularLocation>
        <location evidence="1">Membrane</location>
        <topology evidence="1">Multi-pass membrane protein</topology>
    </subcellularLocation>
</comment>
<proteinExistence type="inferred from homology"/>
<dbReference type="PANTHER" id="PTHR48022">
    <property type="entry name" value="PLASTIDIC GLUCOSE TRANSPORTER 4"/>
    <property type="match status" value="1"/>
</dbReference>
<dbReference type="InterPro" id="IPR036259">
    <property type="entry name" value="MFS_trans_sf"/>
</dbReference>
<keyword evidence="3 6" id="KW-0812">Transmembrane</keyword>
<gene>
    <name evidence="8" type="ORF">Plec18167_005973</name>
</gene>
<evidence type="ECO:0000256" key="6">
    <source>
        <dbReference type="SAM" id="Phobius"/>
    </source>
</evidence>
<feature type="transmembrane region" description="Helical" evidence="6">
    <location>
        <begin position="114"/>
        <end position="133"/>
    </location>
</feature>
<dbReference type="InterPro" id="IPR005828">
    <property type="entry name" value="MFS_sugar_transport-like"/>
</dbReference>
<dbReference type="InterPro" id="IPR020846">
    <property type="entry name" value="MFS_dom"/>
</dbReference>
<evidence type="ECO:0000313" key="8">
    <source>
        <dbReference type="EMBL" id="KAL1874040.1"/>
    </source>
</evidence>
<dbReference type="Pfam" id="PF00083">
    <property type="entry name" value="Sugar_tr"/>
    <property type="match status" value="1"/>
</dbReference>
<sequence length="303" mass="33376">MALIDLNSPDSHEINTEIREVQLSLELAHGASLWGIFTMGPQRIFHRAMLAASVLMFLQLTGVNAITFYTTKIFEDSLMLGSVKSRILSALYQLVSPIGGIICIFTIDSFGRRGLMLTSAAGNAICLALVAGLSSQAGNDNSLNAAVAFIFIFHFTYVLGFGGIPFLYATEIAPLHLRAAISGAGVATFWAFNFLMAEVTPTGFDSISWKYFLIFSALNVIMIPIIYYLFPETARRSLEEIDEIFTNSTDIFAPVKLASSLPRRNFDTESRQKHLEDLAEGTRQKSLEKCQPSFAQLENAGEF</sequence>
<evidence type="ECO:0000256" key="5">
    <source>
        <dbReference type="ARBA" id="ARBA00023136"/>
    </source>
</evidence>
<dbReference type="SUPFAM" id="SSF103473">
    <property type="entry name" value="MFS general substrate transporter"/>
    <property type="match status" value="1"/>
</dbReference>
<name>A0ABR3XE28_9EURO</name>
<evidence type="ECO:0000256" key="1">
    <source>
        <dbReference type="ARBA" id="ARBA00004141"/>
    </source>
</evidence>
<reference evidence="8 9" key="1">
    <citation type="journal article" date="2024" name="IMA Fungus">
        <title>IMA Genome - F19 : A genome assembly and annotation guide to empower mycologists, including annotated draft genome sequences of Ceratocystis pirilliformis, Diaporthe australafricana, Fusarium ophioides, Paecilomyces lecythidis, and Sporothrix stenoceras.</title>
        <authorList>
            <person name="Aylward J."/>
            <person name="Wilson A.M."/>
            <person name="Visagie C.M."/>
            <person name="Spraker J."/>
            <person name="Barnes I."/>
            <person name="Buitendag C."/>
            <person name="Ceriani C."/>
            <person name="Del Mar Angel L."/>
            <person name="du Plessis D."/>
            <person name="Fuchs T."/>
            <person name="Gasser K."/>
            <person name="Kramer D."/>
            <person name="Li W."/>
            <person name="Munsamy K."/>
            <person name="Piso A."/>
            <person name="Price J.L."/>
            <person name="Sonnekus B."/>
            <person name="Thomas C."/>
            <person name="van der Nest A."/>
            <person name="van Dijk A."/>
            <person name="van Heerden A."/>
            <person name="van Vuuren N."/>
            <person name="Yilmaz N."/>
            <person name="Duong T.A."/>
            <person name="van der Merwe N.A."/>
            <person name="Wingfield M.J."/>
            <person name="Wingfield B.D."/>
        </authorList>
    </citation>
    <scope>NUCLEOTIDE SEQUENCE [LARGE SCALE GENOMIC DNA]</scope>
    <source>
        <strain evidence="8 9">CMW 18167</strain>
    </source>
</reference>